<dbReference type="EMBL" id="JANJQO010000135">
    <property type="protein sequence ID" value="KAJ2981368.1"/>
    <property type="molecule type" value="Genomic_DNA"/>
</dbReference>
<dbReference type="Proteomes" id="UP001143910">
    <property type="component" value="Unassembled WGS sequence"/>
</dbReference>
<evidence type="ECO:0000313" key="2">
    <source>
        <dbReference type="Proteomes" id="UP001143910"/>
    </source>
</evidence>
<protein>
    <submittedName>
        <fullName evidence="1">Uncharacterized protein</fullName>
    </submittedName>
</protein>
<accession>A0ACC1NRD9</accession>
<evidence type="ECO:0000313" key="1">
    <source>
        <dbReference type="EMBL" id="KAJ2981368.1"/>
    </source>
</evidence>
<keyword evidence="2" id="KW-1185">Reference proteome</keyword>
<gene>
    <name evidence="1" type="ORF">NQ176_g2070</name>
</gene>
<comment type="caution">
    <text evidence="1">The sequence shown here is derived from an EMBL/GenBank/DDBJ whole genome shotgun (WGS) entry which is preliminary data.</text>
</comment>
<sequence>MAAGDDSFGPRLPGHFDFTLVFEQSIFSILPMCAFLIAAPYRIFHLWKRPVCVASRKLLFAKLTMAGILIALQIAVLAMWSLPSTTKAKTSVAEGALGVVEGFAILALSYHDILDVASIRTAWIRAHEPALTGLLTAAFAVRLALLVLEEAPKNLVPSEKTQSRETRAGAISRSVFWWLNSFLTLGYKSILDVNHIGPIAPKFDSRDLRKQLESVWDKHDKKSNWSLIKCTFMAYKGQFIAGILPRVLYSGFTLSQPFLINTVVAYVAEEDKDKKIGGSLIGATILLYTGLAVTHAWYRHTTYQLLTMYRGGLVALIFKKTLELEGSGIRDLAPVTLMSTDVEGIAMGGATIHDIWAAFIELPVSLFLLYRQVGIPSLFILIPAILTTVGAGIIAPKLGPAKVLWNSAIQERVGDTSSMLSQIKGVKMMGLTDFFLKRIQAMRIHELKLSVKFRWIQVYLHGMATTSTSLTPVIVILAAIFWTKADQGLSVGSAFTALSIITIAATPINNLLVSMMQLFGVIGCFTRIQKFLLSEVHKDPRYVAKSDKQNGQQAGQQRAQDIEMASLTNTERELPETVVKFTKATFTIGEKTGVLRDISLEIRRSTLSMVVGRVGCGKSSLVKAMIGELPLESGTLDSEMPYAAYCDQTPWILNVSVEENIVGQSGYDERWFKAVVFACALDEDIAAFTNGQQTLVGSGGVALSGGQKQRVALARAVYSRRDFIVLDDVFSGLDNKTSKAVFNRLLSPDGLLRNNGQTIVLATNNVNFLSAADCVTMLEDGLIVRNQVSYNSFEPSEWGVLEEDSDSTDATSETMEAAMTEESEKPHRRAEINTEENTKKIENELSRQTGDIECYKIYLKSLGVTIVVVTIILVAVSVGIEKMPQIWLRLWTEMGTKTNRLGYMGGYVAFAILASFFQLAVIAYFFIVGIPRSANRLHEILLVAVMRAPLHFFTSTDNGITLNRFSQDMNLIDQTLPMTFVGTVILVAQAIAETAIIASGASYVGVIIPFGFVAIYMIQRYYLRTSRQVRFLDLELKSPLYTQFTETVAGLSTIRAFGWTRATKVENYTRLNTSQKPYYMMYCIQRWLQVVLDMFCAGMALVLVLFAVLLPNSTSSGAIGLALVNIISFNFTLSMVIMVWTQLETSLGAIARLKWFNQFTPNENRPEEKELPEADWPSQGRIELDNVVAAYSDEGEDILRGVTLTIEPGTKVGVCGRSGSGKSSLISALARLLELRGTGTMRIDGVDLSTVPRQHIRSKITALPQDAFFLPGTVRHNLDPEGKVQADEVLIQALTKTTIWSFLETRGGLDAKLEDLSFSAGQLQLFCLARISLRRESISSNHGLKNKSSNFDLAGGKTDDQSGTAQASGAQNHRTANYEKMIADNEVVLTAGEEAAEMQNRQVDEKEVFALLVKPRVRYDVEVVTKLIVYTGIAWFAVALIPIIFELVGLGTNHLQA</sequence>
<name>A0ACC1NRD9_9HYPO</name>
<proteinExistence type="predicted"/>
<reference evidence="1" key="1">
    <citation type="submission" date="2022-08" db="EMBL/GenBank/DDBJ databases">
        <title>Genome Sequence of Lecanicillium fungicola.</title>
        <authorList>
            <person name="Buettner E."/>
        </authorList>
    </citation>
    <scope>NUCLEOTIDE SEQUENCE</scope>
    <source>
        <strain evidence="1">Babe33</strain>
    </source>
</reference>
<organism evidence="1 2">
    <name type="scientific">Zarea fungicola</name>
    <dbReference type="NCBI Taxonomy" id="93591"/>
    <lineage>
        <taxon>Eukaryota</taxon>
        <taxon>Fungi</taxon>
        <taxon>Dikarya</taxon>
        <taxon>Ascomycota</taxon>
        <taxon>Pezizomycotina</taxon>
        <taxon>Sordariomycetes</taxon>
        <taxon>Hypocreomycetidae</taxon>
        <taxon>Hypocreales</taxon>
        <taxon>Cordycipitaceae</taxon>
        <taxon>Zarea</taxon>
    </lineage>
</organism>